<protein>
    <recommendedName>
        <fullName evidence="8">Cof subfamily protein (Haloacid dehalogenase superfamily)/HAD superfamily hydrolase (TIGR01484 family)</fullName>
    </recommendedName>
</protein>
<evidence type="ECO:0000256" key="2">
    <source>
        <dbReference type="ARBA" id="ARBA00022723"/>
    </source>
</evidence>
<keyword evidence="7" id="KW-1185">Reference proteome</keyword>
<dbReference type="InterPro" id="IPR000150">
    <property type="entry name" value="Cof"/>
</dbReference>
<evidence type="ECO:0000313" key="7">
    <source>
        <dbReference type="Proteomes" id="UP000280091"/>
    </source>
</evidence>
<dbReference type="SFLD" id="SFLDS00003">
    <property type="entry name" value="Haloacid_Dehalogenase"/>
    <property type="match status" value="1"/>
</dbReference>
<accession>A0A495RYT2</accession>
<dbReference type="SUPFAM" id="SSF56784">
    <property type="entry name" value="HAD-like"/>
    <property type="match status" value="1"/>
</dbReference>
<dbReference type="GO" id="GO:0016791">
    <property type="term" value="F:phosphatase activity"/>
    <property type="evidence" value="ECO:0007669"/>
    <property type="project" value="UniProtKB-ARBA"/>
</dbReference>
<keyword evidence="3" id="KW-0378">Hydrolase</keyword>
<dbReference type="NCBIfam" id="TIGR01484">
    <property type="entry name" value="HAD-SF-IIB"/>
    <property type="match status" value="1"/>
</dbReference>
<gene>
    <name evidence="6" type="ORF">BC952_2649</name>
</gene>
<dbReference type="PANTHER" id="PTHR47267">
    <property type="match status" value="1"/>
</dbReference>
<dbReference type="Gene3D" id="3.30.1240.10">
    <property type="match status" value="1"/>
</dbReference>
<dbReference type="GO" id="GO:0046872">
    <property type="term" value="F:metal ion binding"/>
    <property type="evidence" value="ECO:0007669"/>
    <property type="project" value="UniProtKB-KW"/>
</dbReference>
<proteinExistence type="inferred from homology"/>
<evidence type="ECO:0000256" key="3">
    <source>
        <dbReference type="ARBA" id="ARBA00022801"/>
    </source>
</evidence>
<comment type="cofactor">
    <cofactor evidence="1">
        <name>Mg(2+)</name>
        <dbReference type="ChEBI" id="CHEBI:18420"/>
    </cofactor>
</comment>
<dbReference type="InterPro" id="IPR036412">
    <property type="entry name" value="HAD-like_sf"/>
</dbReference>
<evidence type="ECO:0000256" key="5">
    <source>
        <dbReference type="ARBA" id="ARBA00034778"/>
    </source>
</evidence>
<evidence type="ECO:0000313" key="6">
    <source>
        <dbReference type="EMBL" id="RKS92732.1"/>
    </source>
</evidence>
<sequence>MIPFVCLINAINLELIKFQLKEMILKDKIKVVISDLDGTLLNSDHKISQYTKTVFQELHNQNYLIIVATGRHHLDAMPIVAGLDVPLYLVTSNGARIHSPEKELLFSINMESDAIKSVLSLDIDPEITTVLFRENVWQTNKHNEKLNEFQPEVNYHPELVDFSNLEDLSAIKVFFTHPKHSKLIELRDKILENHTGLFSHAFSLPFCLEFMDKSVDKSVAIAKILEKENFVFEQTIAFGDGYNDENMLKSSGKSLVMGNAPESLKNKLSHLEVILTNDNEGVAKYIAQELLNN</sequence>
<comment type="similarity">
    <text evidence="5">Belongs to the HAD-like hydrolase superfamily. Cof family.</text>
</comment>
<dbReference type="Proteomes" id="UP000280091">
    <property type="component" value="Unassembled WGS sequence"/>
</dbReference>
<evidence type="ECO:0000256" key="1">
    <source>
        <dbReference type="ARBA" id="ARBA00001946"/>
    </source>
</evidence>
<dbReference type="Gene3D" id="3.40.50.1000">
    <property type="entry name" value="HAD superfamily/HAD-like"/>
    <property type="match status" value="1"/>
</dbReference>
<dbReference type="AlphaFoldDB" id="A0A495RYT2"/>
<dbReference type="PANTHER" id="PTHR47267:SF4">
    <property type="entry name" value="PYRIDOXAL PHOSPHATE PHOSPHATASE YIGL"/>
    <property type="match status" value="1"/>
</dbReference>
<dbReference type="PROSITE" id="PS01228">
    <property type="entry name" value="COF_1"/>
    <property type="match status" value="1"/>
</dbReference>
<evidence type="ECO:0008006" key="8">
    <source>
        <dbReference type="Google" id="ProtNLM"/>
    </source>
</evidence>
<organism evidence="6 7">
    <name type="scientific">Flavobacterium limicola</name>
    <dbReference type="NCBI Taxonomy" id="180441"/>
    <lineage>
        <taxon>Bacteria</taxon>
        <taxon>Pseudomonadati</taxon>
        <taxon>Bacteroidota</taxon>
        <taxon>Flavobacteriia</taxon>
        <taxon>Flavobacteriales</taxon>
        <taxon>Flavobacteriaceae</taxon>
        <taxon>Flavobacterium</taxon>
    </lineage>
</organism>
<keyword evidence="2" id="KW-0479">Metal-binding</keyword>
<dbReference type="EMBL" id="RBXA01000003">
    <property type="protein sequence ID" value="RKS92732.1"/>
    <property type="molecule type" value="Genomic_DNA"/>
</dbReference>
<comment type="caution">
    <text evidence="6">The sequence shown here is derived from an EMBL/GenBank/DDBJ whole genome shotgun (WGS) entry which is preliminary data.</text>
</comment>
<name>A0A495RYT2_9FLAO</name>
<dbReference type="SFLD" id="SFLDG01140">
    <property type="entry name" value="C2.B:_Phosphomannomutase_and_P"/>
    <property type="match status" value="1"/>
</dbReference>
<dbReference type="Pfam" id="PF08282">
    <property type="entry name" value="Hydrolase_3"/>
    <property type="match status" value="1"/>
</dbReference>
<dbReference type="CDD" id="cd07516">
    <property type="entry name" value="HAD_Pase"/>
    <property type="match status" value="1"/>
</dbReference>
<keyword evidence="4" id="KW-0460">Magnesium</keyword>
<reference evidence="6 7" key="1">
    <citation type="submission" date="2018-10" db="EMBL/GenBank/DDBJ databases">
        <title>Genomic Encyclopedia of Archaeal and Bacterial Type Strains, Phase II (KMG-II): from individual species to whole genera.</title>
        <authorList>
            <person name="Goeker M."/>
        </authorList>
    </citation>
    <scope>NUCLEOTIDE SEQUENCE [LARGE SCALE GENOMIC DNA]</scope>
    <source>
        <strain evidence="6 7">DSM 15094</strain>
    </source>
</reference>
<evidence type="ECO:0000256" key="4">
    <source>
        <dbReference type="ARBA" id="ARBA00022842"/>
    </source>
</evidence>
<dbReference type="InterPro" id="IPR006379">
    <property type="entry name" value="HAD-SF_hydro_IIB"/>
</dbReference>
<dbReference type="NCBIfam" id="TIGR00099">
    <property type="entry name" value="Cof-subfamily"/>
    <property type="match status" value="1"/>
</dbReference>
<dbReference type="InterPro" id="IPR023214">
    <property type="entry name" value="HAD_sf"/>
</dbReference>